<name>A0ACB9FQ80_ARCLA</name>
<comment type="caution">
    <text evidence="1">The sequence shown here is derived from an EMBL/GenBank/DDBJ whole genome shotgun (WGS) entry which is preliminary data.</text>
</comment>
<sequence length="66" mass="7484">MDGIFSCQNSGIKGHLEVYSGGIMVYEVEFSFNAQKLCICLPGLRNKETYRGHTLVLHVRNQTLEH</sequence>
<keyword evidence="2" id="KW-1185">Reference proteome</keyword>
<reference evidence="2" key="1">
    <citation type="journal article" date="2022" name="Mol. Ecol. Resour.">
        <title>The genomes of chicory, endive, great burdock and yacon provide insights into Asteraceae palaeo-polyploidization history and plant inulin production.</title>
        <authorList>
            <person name="Fan W."/>
            <person name="Wang S."/>
            <person name="Wang H."/>
            <person name="Wang A."/>
            <person name="Jiang F."/>
            <person name="Liu H."/>
            <person name="Zhao H."/>
            <person name="Xu D."/>
            <person name="Zhang Y."/>
        </authorList>
    </citation>
    <scope>NUCLEOTIDE SEQUENCE [LARGE SCALE GENOMIC DNA]</scope>
    <source>
        <strain evidence="2">cv. Niubang</strain>
    </source>
</reference>
<accession>A0ACB9FQ80</accession>
<evidence type="ECO:0000313" key="2">
    <source>
        <dbReference type="Proteomes" id="UP001055879"/>
    </source>
</evidence>
<reference evidence="1 2" key="2">
    <citation type="journal article" date="2022" name="Mol. Ecol. Resour.">
        <title>The genomes of chicory, endive, great burdock and yacon provide insights into Asteraceae paleo-polyploidization history and plant inulin production.</title>
        <authorList>
            <person name="Fan W."/>
            <person name="Wang S."/>
            <person name="Wang H."/>
            <person name="Wang A."/>
            <person name="Jiang F."/>
            <person name="Liu H."/>
            <person name="Zhao H."/>
            <person name="Xu D."/>
            <person name="Zhang Y."/>
        </authorList>
    </citation>
    <scope>NUCLEOTIDE SEQUENCE [LARGE SCALE GENOMIC DNA]</scope>
    <source>
        <strain evidence="2">cv. Niubang</strain>
    </source>
</reference>
<dbReference type="Proteomes" id="UP001055879">
    <property type="component" value="Linkage Group LG01"/>
</dbReference>
<protein>
    <submittedName>
        <fullName evidence="1">Uncharacterized protein</fullName>
    </submittedName>
</protein>
<evidence type="ECO:0000313" key="1">
    <source>
        <dbReference type="EMBL" id="KAI3772737.1"/>
    </source>
</evidence>
<proteinExistence type="predicted"/>
<gene>
    <name evidence="1" type="ORF">L6452_03930</name>
</gene>
<dbReference type="EMBL" id="CM042047">
    <property type="protein sequence ID" value="KAI3772737.1"/>
    <property type="molecule type" value="Genomic_DNA"/>
</dbReference>
<organism evidence="1 2">
    <name type="scientific">Arctium lappa</name>
    <name type="common">Greater burdock</name>
    <name type="synonym">Lappa major</name>
    <dbReference type="NCBI Taxonomy" id="4217"/>
    <lineage>
        <taxon>Eukaryota</taxon>
        <taxon>Viridiplantae</taxon>
        <taxon>Streptophyta</taxon>
        <taxon>Embryophyta</taxon>
        <taxon>Tracheophyta</taxon>
        <taxon>Spermatophyta</taxon>
        <taxon>Magnoliopsida</taxon>
        <taxon>eudicotyledons</taxon>
        <taxon>Gunneridae</taxon>
        <taxon>Pentapetalae</taxon>
        <taxon>asterids</taxon>
        <taxon>campanulids</taxon>
        <taxon>Asterales</taxon>
        <taxon>Asteraceae</taxon>
        <taxon>Carduoideae</taxon>
        <taxon>Cardueae</taxon>
        <taxon>Arctiinae</taxon>
        <taxon>Arctium</taxon>
    </lineage>
</organism>